<evidence type="ECO:0000256" key="6">
    <source>
        <dbReference type="ARBA" id="ARBA00023136"/>
    </source>
</evidence>
<dbReference type="PROSITE" id="PS51257">
    <property type="entry name" value="PROKAR_LIPOPROTEIN"/>
    <property type="match status" value="1"/>
</dbReference>
<dbReference type="GO" id="GO:0016874">
    <property type="term" value="F:ligase activity"/>
    <property type="evidence" value="ECO:0007669"/>
    <property type="project" value="UniProtKB-KW"/>
</dbReference>
<evidence type="ECO:0000313" key="10">
    <source>
        <dbReference type="Proteomes" id="UP001138540"/>
    </source>
</evidence>
<comment type="caution">
    <text evidence="9">The sequence shown here is derived from an EMBL/GenBank/DDBJ whole genome shotgun (WGS) entry which is preliminary data.</text>
</comment>
<keyword evidence="4" id="KW-1133">Transmembrane helix</keyword>
<reference evidence="9 10" key="1">
    <citation type="submission" date="2020-08" db="EMBL/GenBank/DDBJ databases">
        <title>Exploring microbial biodiversity for novel pathways involved in the catabolism of aromatic compounds derived from lignin.</title>
        <authorList>
            <person name="Elkins J."/>
        </authorList>
    </citation>
    <scope>NUCLEOTIDE SEQUENCE [LARGE SCALE GENOMIC DNA]</scope>
    <source>
        <strain evidence="9 10">B1D3A</strain>
    </source>
</reference>
<evidence type="ECO:0000256" key="4">
    <source>
        <dbReference type="ARBA" id="ARBA00022989"/>
    </source>
</evidence>
<proteinExistence type="predicted"/>
<keyword evidence="9" id="KW-0436">Ligase</keyword>
<dbReference type="SUPFAM" id="SSF69593">
    <property type="entry name" value="Glycerol-3-phosphate (1)-acyltransferase"/>
    <property type="match status" value="1"/>
</dbReference>
<accession>A0ABR6NI75</accession>
<gene>
    <name evidence="9" type="ORF">HNP60_002945</name>
</gene>
<evidence type="ECO:0000313" key="9">
    <source>
        <dbReference type="EMBL" id="MBB5986971.1"/>
    </source>
</evidence>
<dbReference type="Proteomes" id="UP001138540">
    <property type="component" value="Unassembled WGS sequence"/>
</dbReference>
<keyword evidence="7 9" id="KW-0012">Acyltransferase</keyword>
<evidence type="ECO:0000259" key="8">
    <source>
        <dbReference type="SMART" id="SM00563"/>
    </source>
</evidence>
<keyword evidence="2 9" id="KW-0808">Transferase</keyword>
<keyword evidence="10" id="KW-1185">Reference proteome</keyword>
<evidence type="ECO:0000256" key="7">
    <source>
        <dbReference type="ARBA" id="ARBA00023315"/>
    </source>
</evidence>
<keyword evidence="5" id="KW-0443">Lipid metabolism</keyword>
<name>A0ABR6NI75_9SPHN</name>
<dbReference type="EC" id="2.3.1.51" evidence="9"/>
<keyword evidence="6" id="KW-0472">Membrane</keyword>
<organism evidence="9 10">
    <name type="scientific">Sphingobium lignivorans</name>
    <dbReference type="NCBI Taxonomy" id="2735886"/>
    <lineage>
        <taxon>Bacteria</taxon>
        <taxon>Pseudomonadati</taxon>
        <taxon>Pseudomonadota</taxon>
        <taxon>Alphaproteobacteria</taxon>
        <taxon>Sphingomonadales</taxon>
        <taxon>Sphingomonadaceae</taxon>
        <taxon>Sphingobium</taxon>
    </lineage>
</organism>
<dbReference type="InterPro" id="IPR002123">
    <property type="entry name" value="Plipid/glycerol_acylTrfase"/>
</dbReference>
<evidence type="ECO:0000256" key="2">
    <source>
        <dbReference type="ARBA" id="ARBA00022679"/>
    </source>
</evidence>
<dbReference type="EMBL" id="JACHKA010000001">
    <property type="protein sequence ID" value="MBB5986971.1"/>
    <property type="molecule type" value="Genomic_DNA"/>
</dbReference>
<dbReference type="SMART" id="SM00563">
    <property type="entry name" value="PlsC"/>
    <property type="match status" value="1"/>
</dbReference>
<keyword evidence="3" id="KW-0812">Transmembrane</keyword>
<dbReference type="RefSeq" id="WP_184155101.1">
    <property type="nucleotide sequence ID" value="NZ_JACHKA010000001.1"/>
</dbReference>
<dbReference type="PANTHER" id="PTHR23063:SF52">
    <property type="entry name" value="LYSOPHOSPHATIDYLCHOLINE ACYLTRANSFERASE"/>
    <property type="match status" value="1"/>
</dbReference>
<feature type="domain" description="Phospholipid/glycerol acyltransferase" evidence="8">
    <location>
        <begin position="62"/>
        <end position="176"/>
    </location>
</feature>
<sequence>MRIARALWRLVLLLALVLACLIPHLVARRRGPSRWPRIFLRRAGHIAGFDVRITGTPVLHDVFLVANHLSWLDIPLLGGATGCAFISKDDVRTAPVLGWLAAQNNTIFVARERRGEVSRHIESVRAAVSAHQPIALFAEGGTGNGAHLLPFKPPLFSVLLPPPRNILIQPLLIDYGAATSLMVWPDGESGIANALRILGAPGRRTVTLHFLTPFDPGDHPDRKALAAETRRRIAEAMEVRAQAASLAGPSAV</sequence>
<evidence type="ECO:0000256" key="1">
    <source>
        <dbReference type="ARBA" id="ARBA00004370"/>
    </source>
</evidence>
<evidence type="ECO:0000256" key="3">
    <source>
        <dbReference type="ARBA" id="ARBA00022692"/>
    </source>
</evidence>
<protein>
    <submittedName>
        <fullName evidence="9">1-acyl-sn-glycerol-3-phosphate acyltransferase</fullName>
        <ecNumber evidence="9">2.3.1.51</ecNumber>
    </submittedName>
</protein>
<evidence type="ECO:0000256" key="5">
    <source>
        <dbReference type="ARBA" id="ARBA00023098"/>
    </source>
</evidence>
<dbReference type="CDD" id="cd07989">
    <property type="entry name" value="LPLAT_AGPAT-like"/>
    <property type="match status" value="1"/>
</dbReference>
<dbReference type="GO" id="GO:0003841">
    <property type="term" value="F:1-acylglycerol-3-phosphate O-acyltransferase activity"/>
    <property type="evidence" value="ECO:0007669"/>
    <property type="project" value="UniProtKB-EC"/>
</dbReference>
<dbReference type="PANTHER" id="PTHR23063">
    <property type="entry name" value="PHOSPHOLIPID ACYLTRANSFERASE"/>
    <property type="match status" value="1"/>
</dbReference>
<dbReference type="Pfam" id="PF01553">
    <property type="entry name" value="Acyltransferase"/>
    <property type="match status" value="1"/>
</dbReference>
<comment type="subcellular location">
    <subcellularLocation>
        <location evidence="1">Membrane</location>
    </subcellularLocation>
</comment>